<comment type="caution">
    <text evidence="7">Lacks conserved residue(s) required for the propagation of feature annotation.</text>
</comment>
<keyword evidence="6 7" id="KW-0456">Lyase</keyword>
<dbReference type="EMBL" id="PNIE01000029">
    <property type="protein sequence ID" value="PMP63689.1"/>
    <property type="molecule type" value="Genomic_DNA"/>
</dbReference>
<dbReference type="AlphaFoldDB" id="A0A2N7PKG2"/>
<feature type="site" description="Transition state stabilizer" evidence="7">
    <location>
        <position position="137"/>
    </location>
</feature>
<dbReference type="Pfam" id="PF02542">
    <property type="entry name" value="YgbB"/>
    <property type="match status" value="1"/>
</dbReference>
<comment type="catalytic activity">
    <reaction evidence="1 7 8">
        <text>4-CDP-2-C-methyl-D-erythritol 2-phosphate = 2-C-methyl-D-erythritol 2,4-cyclic diphosphate + CMP</text>
        <dbReference type="Rhea" id="RHEA:23864"/>
        <dbReference type="ChEBI" id="CHEBI:57919"/>
        <dbReference type="ChEBI" id="CHEBI:58483"/>
        <dbReference type="ChEBI" id="CHEBI:60377"/>
        <dbReference type="EC" id="4.6.1.12"/>
    </reaction>
</comment>
<evidence type="ECO:0000256" key="7">
    <source>
        <dbReference type="HAMAP-Rule" id="MF_00107"/>
    </source>
</evidence>
<dbReference type="PANTHER" id="PTHR43181">
    <property type="entry name" value="2-C-METHYL-D-ERYTHRITOL 2,4-CYCLODIPHOSPHATE SYNTHASE, CHLOROPLASTIC"/>
    <property type="match status" value="1"/>
</dbReference>
<feature type="domain" description="2-C-methyl-D-erythritol 2,4-cyclodiphosphate synthase" evidence="9">
    <location>
        <begin position="8"/>
        <end position="158"/>
    </location>
</feature>
<evidence type="ECO:0000256" key="6">
    <source>
        <dbReference type="ARBA" id="ARBA00023239"/>
    </source>
</evidence>
<feature type="binding site" evidence="7">
    <location>
        <position position="143"/>
    </location>
    <ligand>
        <name>4-CDP-2-C-methyl-D-erythritol 2-phosphate</name>
        <dbReference type="ChEBI" id="CHEBI:57919"/>
    </ligand>
</feature>
<comment type="function">
    <text evidence="7">Involved in the biosynthesis of isopentenyl diphosphate (IPP) and dimethylallyl diphosphate (DMAPP), two major building blocks of isoprenoid compounds. Catalyzes the conversion of 4-diphosphocytidyl-2-C-methyl-D-erythritol 2-phosphate (CDP-ME2P) to 2-C-methyl-D-erythritol 2,4-cyclodiphosphate (ME-CPP) with a corresponding release of cytidine 5-monophosphate (CMP).</text>
</comment>
<dbReference type="PANTHER" id="PTHR43181:SF1">
    <property type="entry name" value="2-C-METHYL-D-ERYTHRITOL 2,4-CYCLODIPHOSPHATE SYNTHASE, CHLOROPLASTIC"/>
    <property type="match status" value="1"/>
</dbReference>
<feature type="binding site" evidence="7">
    <location>
        <position position="46"/>
    </location>
    <ligand>
        <name>a divalent metal cation</name>
        <dbReference type="ChEBI" id="CHEBI:60240"/>
    </ligand>
</feature>
<dbReference type="UniPathway" id="UPA00056">
    <property type="reaction ID" value="UER00095"/>
</dbReference>
<dbReference type="GO" id="GO:0019288">
    <property type="term" value="P:isopentenyl diphosphate biosynthetic process, methylerythritol 4-phosphate pathway"/>
    <property type="evidence" value="ECO:0007669"/>
    <property type="project" value="UniProtKB-UniRule"/>
</dbReference>
<evidence type="ECO:0000256" key="2">
    <source>
        <dbReference type="ARBA" id="ARBA00004709"/>
    </source>
</evidence>
<dbReference type="SUPFAM" id="SSF69765">
    <property type="entry name" value="IpsF-like"/>
    <property type="match status" value="1"/>
</dbReference>
<feature type="site" description="Transition state stabilizer" evidence="7">
    <location>
        <position position="38"/>
    </location>
</feature>
<evidence type="ECO:0000256" key="3">
    <source>
        <dbReference type="ARBA" id="ARBA00012579"/>
    </source>
</evidence>
<dbReference type="Gene3D" id="3.30.1330.50">
    <property type="entry name" value="2-C-methyl-D-erythritol 2,4-cyclodiphosphate synthase"/>
    <property type="match status" value="1"/>
</dbReference>
<dbReference type="InterPro" id="IPR003526">
    <property type="entry name" value="MECDP_synthase"/>
</dbReference>
<evidence type="ECO:0000313" key="10">
    <source>
        <dbReference type="EMBL" id="PMP63689.1"/>
    </source>
</evidence>
<reference evidence="10 11" key="1">
    <citation type="submission" date="2018-01" db="EMBL/GenBank/DDBJ databases">
        <title>Metagenomic assembled genomes from two thermal pools in the Uzon Caldera, Kamchatka, Russia.</title>
        <authorList>
            <person name="Wilkins L."/>
            <person name="Ettinger C."/>
        </authorList>
    </citation>
    <scope>NUCLEOTIDE SEQUENCE [LARGE SCALE GENOMIC DNA]</scope>
    <source>
        <strain evidence="10">ZAV-15</strain>
    </source>
</reference>
<keyword evidence="5 7" id="KW-0414">Isoprene biosynthesis</keyword>
<evidence type="ECO:0000259" key="9">
    <source>
        <dbReference type="Pfam" id="PF02542"/>
    </source>
</evidence>
<gene>
    <name evidence="7 10" type="primary">ispF</name>
    <name evidence="10" type="ORF">C0197_02160</name>
</gene>
<dbReference type="InterPro" id="IPR036571">
    <property type="entry name" value="MECDP_synthase_sf"/>
</dbReference>
<evidence type="ECO:0000256" key="5">
    <source>
        <dbReference type="ARBA" id="ARBA00023229"/>
    </source>
</evidence>
<sequence>MELKYSFALGFDIHPLVEGRKLRIGGVEIPSSFGPLGHSDGDALLHALMDAMLSASGLPDIGTLFPDNDPAYKDIDSTLLLEKVLEAISQRGFKVYQVDLTLILDKPKLSPFYEAIKENLSRLLRISKERVGLKAKTSEGLLFPKESPAIMAFSLIVLEKV</sequence>
<dbReference type="GO" id="GO:0046872">
    <property type="term" value="F:metal ion binding"/>
    <property type="evidence" value="ECO:0007669"/>
    <property type="project" value="UniProtKB-KW"/>
</dbReference>
<dbReference type="NCBIfam" id="TIGR00151">
    <property type="entry name" value="ispF"/>
    <property type="match status" value="1"/>
</dbReference>
<dbReference type="PROSITE" id="PS01350">
    <property type="entry name" value="ISPF"/>
    <property type="match status" value="1"/>
</dbReference>
<comment type="caution">
    <text evidence="10">The sequence shown here is derived from an EMBL/GenBank/DDBJ whole genome shotgun (WGS) entry which is preliminary data.</text>
</comment>
<evidence type="ECO:0000256" key="4">
    <source>
        <dbReference type="ARBA" id="ARBA00022723"/>
    </source>
</evidence>
<dbReference type="InterPro" id="IPR020555">
    <property type="entry name" value="MECDP_synthase_CS"/>
</dbReference>
<organism evidence="10 11">
    <name type="scientific">Caldimicrobium thiodismutans</name>
    <dbReference type="NCBI Taxonomy" id="1653476"/>
    <lineage>
        <taxon>Bacteria</taxon>
        <taxon>Pseudomonadati</taxon>
        <taxon>Thermodesulfobacteriota</taxon>
        <taxon>Thermodesulfobacteria</taxon>
        <taxon>Thermodesulfobacteriales</taxon>
        <taxon>Thermodesulfobacteriaceae</taxon>
        <taxon>Caldimicrobium</taxon>
    </lineage>
</organism>
<comment type="pathway">
    <text evidence="2 7">Isoprenoid biosynthesis; isopentenyl diphosphate biosynthesis via DXP pathway; isopentenyl diphosphate from 1-deoxy-D-xylulose 5-phosphate: step 4/6.</text>
</comment>
<feature type="binding site" evidence="7">
    <location>
        <position position="12"/>
    </location>
    <ligand>
        <name>a divalent metal cation</name>
        <dbReference type="ChEBI" id="CHEBI:60240"/>
    </ligand>
</feature>
<feature type="binding site" evidence="7">
    <location>
        <begin position="38"/>
        <end position="39"/>
    </location>
    <ligand>
        <name>4-CDP-2-C-methyl-D-erythritol 2-phosphate</name>
        <dbReference type="ChEBI" id="CHEBI:57919"/>
    </ligand>
</feature>
<dbReference type="GO" id="GO:0008685">
    <property type="term" value="F:2-C-methyl-D-erythritol 2,4-cyclodiphosphate synthase activity"/>
    <property type="evidence" value="ECO:0007669"/>
    <property type="project" value="UniProtKB-UniRule"/>
</dbReference>
<dbReference type="HAMAP" id="MF_00107">
    <property type="entry name" value="IspF"/>
    <property type="match status" value="1"/>
</dbReference>
<evidence type="ECO:0000256" key="8">
    <source>
        <dbReference type="RuleBase" id="RU004395"/>
    </source>
</evidence>
<comment type="similarity">
    <text evidence="7 8">Belongs to the IspF family.</text>
</comment>
<feature type="binding site" evidence="7">
    <location>
        <begin position="60"/>
        <end position="62"/>
    </location>
    <ligand>
        <name>4-CDP-2-C-methyl-D-erythritol 2-phosphate</name>
        <dbReference type="ChEBI" id="CHEBI:57919"/>
    </ligand>
</feature>
<dbReference type="GO" id="GO:0016114">
    <property type="term" value="P:terpenoid biosynthetic process"/>
    <property type="evidence" value="ECO:0007669"/>
    <property type="project" value="InterPro"/>
</dbReference>
<evidence type="ECO:0000313" key="11">
    <source>
        <dbReference type="Proteomes" id="UP000235731"/>
    </source>
</evidence>
<dbReference type="CDD" id="cd00554">
    <property type="entry name" value="MECDP_synthase"/>
    <property type="match status" value="1"/>
</dbReference>
<comment type="subunit">
    <text evidence="7">Homotrimer.</text>
</comment>
<proteinExistence type="inferred from homology"/>
<dbReference type="Proteomes" id="UP000235731">
    <property type="component" value="Unassembled WGS sequence"/>
</dbReference>
<evidence type="ECO:0000256" key="1">
    <source>
        <dbReference type="ARBA" id="ARBA00000200"/>
    </source>
</evidence>
<accession>A0A2N7PKG2</accession>
<feature type="binding site" evidence="7">
    <location>
        <position position="14"/>
    </location>
    <ligand>
        <name>a divalent metal cation</name>
        <dbReference type="ChEBI" id="CHEBI:60240"/>
    </ligand>
</feature>
<dbReference type="EC" id="4.6.1.12" evidence="3 7"/>
<name>A0A2N7PKG2_9BACT</name>
<keyword evidence="4 7" id="KW-0479">Metal-binding</keyword>
<comment type="cofactor">
    <cofactor evidence="7">
        <name>a divalent metal cation</name>
        <dbReference type="ChEBI" id="CHEBI:60240"/>
    </cofactor>
    <text evidence="7">Binds 1 divalent metal cation per subunit.</text>
</comment>
<protein>
    <recommendedName>
        <fullName evidence="3 7">2-C-methyl-D-erythritol 2,4-cyclodiphosphate synthase</fullName>
        <shortName evidence="7">MECDP-synthase</shortName>
        <shortName evidence="7">MECPP-synthase</shortName>
        <shortName evidence="7">MECPS</shortName>
        <ecNumber evidence="3 7">4.6.1.12</ecNumber>
    </recommendedName>
</protein>
<feature type="binding site" evidence="7">
    <location>
        <begin position="12"/>
        <end position="14"/>
    </location>
    <ligand>
        <name>4-CDP-2-C-methyl-D-erythritol 2-phosphate</name>
        <dbReference type="ChEBI" id="CHEBI:57919"/>
    </ligand>
</feature>
<feature type="binding site" evidence="7">
    <location>
        <begin position="65"/>
        <end position="69"/>
    </location>
    <ligand>
        <name>4-CDP-2-C-methyl-D-erythritol 2-phosphate</name>
        <dbReference type="ChEBI" id="CHEBI:57919"/>
    </ligand>
</feature>